<feature type="domain" description="C1q" evidence="3">
    <location>
        <begin position="176"/>
        <end position="279"/>
    </location>
</feature>
<protein>
    <recommendedName>
        <fullName evidence="3">C1q domain-containing protein</fullName>
    </recommendedName>
</protein>
<name>A0A8W8JIM4_MAGGI</name>
<dbReference type="InterPro" id="IPR001073">
    <property type="entry name" value="C1q_dom"/>
</dbReference>
<reference evidence="4" key="1">
    <citation type="submission" date="2022-08" db="UniProtKB">
        <authorList>
            <consortium name="EnsemblMetazoa"/>
        </authorList>
    </citation>
    <scope>IDENTIFICATION</scope>
    <source>
        <strain evidence="4">05x7-T-G4-1.051#20</strain>
    </source>
</reference>
<dbReference type="OMA" id="HYNINPR"/>
<dbReference type="GO" id="GO:0005576">
    <property type="term" value="C:extracellular region"/>
    <property type="evidence" value="ECO:0007669"/>
    <property type="project" value="UniProtKB-SubCell"/>
</dbReference>
<dbReference type="OrthoDB" id="6137904at2759"/>
<accession>A0A8W8JIM4</accession>
<evidence type="ECO:0000256" key="2">
    <source>
        <dbReference type="ARBA" id="ARBA00022525"/>
    </source>
</evidence>
<dbReference type="AlphaFoldDB" id="A0A8W8JIM4"/>
<dbReference type="SUPFAM" id="SSF49842">
    <property type="entry name" value="TNF-like"/>
    <property type="match status" value="2"/>
</dbReference>
<dbReference type="PANTHER" id="PTHR15427:SF2">
    <property type="entry name" value="EMILIN-3"/>
    <property type="match status" value="1"/>
</dbReference>
<keyword evidence="5" id="KW-1185">Reference proteome</keyword>
<dbReference type="Proteomes" id="UP000005408">
    <property type="component" value="Unassembled WGS sequence"/>
</dbReference>
<dbReference type="Gene3D" id="2.60.120.40">
    <property type="match status" value="2"/>
</dbReference>
<evidence type="ECO:0000313" key="5">
    <source>
        <dbReference type="Proteomes" id="UP000005408"/>
    </source>
</evidence>
<evidence type="ECO:0000313" key="4">
    <source>
        <dbReference type="EnsemblMetazoa" id="G19608.1:cds"/>
    </source>
</evidence>
<dbReference type="EnsemblMetazoa" id="G19608.1">
    <property type="protein sequence ID" value="G19608.1:cds"/>
    <property type="gene ID" value="G19608"/>
</dbReference>
<dbReference type="InterPro" id="IPR050392">
    <property type="entry name" value="Collagen/C1q_domain"/>
</dbReference>
<keyword evidence="2" id="KW-0964">Secreted</keyword>
<dbReference type="PANTHER" id="PTHR15427">
    <property type="entry name" value="EMILIN ELASTIN MICROFIBRIL INTERFACE-LOCATED PROTEIN ELASTIN MICROFIBRIL INTERFACER"/>
    <property type="match status" value="1"/>
</dbReference>
<sequence length="545" mass="61276">MDAMSKLSKANMTTIVNILLTLRSFQMGTNDGINMNKNYSPPRGCFRFKNDYPLAPKLVLDRKYQEVFFTNKPAMCTVKCPMFRNVTLKYKIQPRDGAADVSYNVLCRGCNSSFGGIKDQFQTQVVFCQGGLVDNKLYEIEVATEDGHKGYSTIAVMTEIMESFSGSIEVPAGPGYIRFDKINSNMMLSYNETQGLFKPKREAYYTFYMTARTKTDRYTRMELRKNGVAVASITNDVLVEHGWEFEDGATSIVLKLKLGDEISVYSNGTLQSGSSLSCFSLRTLMDGPPAILYATVQDNKVLPYSSYQPLSYDHVHLDTAGAFVGKTNYTIPSDGIYVVTLTSATHNDPVHASFINLKFKILRYTTVKTPARSTNSYTFIMRFNESEVISNTFYAENETHLSSETSIAVFKYFSIDEPDVTAVTVQQNQTRKDCTDFCNLLFEGKVFLDIDSSFDATTGIFTAKRSDTYVISANLLGMQVDTTYQIVVNGDVVDTLLSDGPDNDYFINDSKVVMVKRLWQGDKVEFRMKGRSFFHTLVSIWTLTA</sequence>
<proteinExistence type="predicted"/>
<dbReference type="InterPro" id="IPR008983">
    <property type="entry name" value="Tumour_necrosis_fac-like_dom"/>
</dbReference>
<evidence type="ECO:0000259" key="3">
    <source>
        <dbReference type="Pfam" id="PF00386"/>
    </source>
</evidence>
<evidence type="ECO:0000256" key="1">
    <source>
        <dbReference type="ARBA" id="ARBA00004613"/>
    </source>
</evidence>
<organism evidence="4 5">
    <name type="scientific">Magallana gigas</name>
    <name type="common">Pacific oyster</name>
    <name type="synonym">Crassostrea gigas</name>
    <dbReference type="NCBI Taxonomy" id="29159"/>
    <lineage>
        <taxon>Eukaryota</taxon>
        <taxon>Metazoa</taxon>
        <taxon>Spiralia</taxon>
        <taxon>Lophotrochozoa</taxon>
        <taxon>Mollusca</taxon>
        <taxon>Bivalvia</taxon>
        <taxon>Autobranchia</taxon>
        <taxon>Pteriomorphia</taxon>
        <taxon>Ostreida</taxon>
        <taxon>Ostreoidea</taxon>
        <taxon>Ostreidae</taxon>
        <taxon>Magallana</taxon>
    </lineage>
</organism>
<dbReference type="Pfam" id="PF00386">
    <property type="entry name" value="C1q"/>
    <property type="match status" value="1"/>
</dbReference>
<dbReference type="GO" id="GO:0031012">
    <property type="term" value="C:extracellular matrix"/>
    <property type="evidence" value="ECO:0007669"/>
    <property type="project" value="TreeGrafter"/>
</dbReference>
<comment type="subcellular location">
    <subcellularLocation>
        <location evidence="1">Secreted</location>
    </subcellularLocation>
</comment>